<gene>
    <name evidence="3" type="ORF">PGQ11_001084</name>
</gene>
<name>A0ABR2JLY6_9PEZI</name>
<dbReference type="Proteomes" id="UP001390339">
    <property type="component" value="Unassembled WGS sequence"/>
</dbReference>
<dbReference type="Gene3D" id="3.40.50.150">
    <property type="entry name" value="Vaccinia Virus protein VP39"/>
    <property type="match status" value="1"/>
</dbReference>
<dbReference type="Pfam" id="PF13489">
    <property type="entry name" value="Methyltransf_23"/>
    <property type="match status" value="1"/>
</dbReference>
<dbReference type="SUPFAM" id="SSF53335">
    <property type="entry name" value="S-adenosyl-L-methionine-dependent methyltransferases"/>
    <property type="match status" value="1"/>
</dbReference>
<evidence type="ECO:0000256" key="1">
    <source>
        <dbReference type="ARBA" id="ARBA00038158"/>
    </source>
</evidence>
<comment type="similarity">
    <text evidence="1">Belongs to the methyltransferase superfamily. LaeA methyltransferase family.</text>
</comment>
<dbReference type="EMBL" id="JAPCWZ010000001">
    <property type="protein sequence ID" value="KAK8879790.1"/>
    <property type="molecule type" value="Genomic_DNA"/>
</dbReference>
<dbReference type="InterPro" id="IPR029063">
    <property type="entry name" value="SAM-dependent_MTases_sf"/>
</dbReference>
<organism evidence="3 4">
    <name type="scientific">Apiospora arundinis</name>
    <dbReference type="NCBI Taxonomy" id="335852"/>
    <lineage>
        <taxon>Eukaryota</taxon>
        <taxon>Fungi</taxon>
        <taxon>Dikarya</taxon>
        <taxon>Ascomycota</taxon>
        <taxon>Pezizomycotina</taxon>
        <taxon>Sordariomycetes</taxon>
        <taxon>Xylariomycetidae</taxon>
        <taxon>Amphisphaeriales</taxon>
        <taxon>Apiosporaceae</taxon>
        <taxon>Apiospora</taxon>
    </lineage>
</organism>
<evidence type="ECO:0000256" key="2">
    <source>
        <dbReference type="SAM" id="MobiDB-lite"/>
    </source>
</evidence>
<dbReference type="GO" id="GO:0032259">
    <property type="term" value="P:methylation"/>
    <property type="evidence" value="ECO:0007669"/>
    <property type="project" value="UniProtKB-KW"/>
</dbReference>
<reference evidence="3 4" key="1">
    <citation type="journal article" date="2024" name="IMA Fungus">
        <title>Apiospora arundinis, a panoply of carbohydrate-active enzymes and secondary metabolites.</title>
        <authorList>
            <person name="Sorensen T."/>
            <person name="Petersen C."/>
            <person name="Muurmann A.T."/>
            <person name="Christiansen J.V."/>
            <person name="Brundto M.L."/>
            <person name="Overgaard C.K."/>
            <person name="Boysen A.T."/>
            <person name="Wollenberg R.D."/>
            <person name="Larsen T.O."/>
            <person name="Sorensen J.L."/>
            <person name="Nielsen K.L."/>
            <person name="Sondergaard T.E."/>
        </authorList>
    </citation>
    <scope>NUCLEOTIDE SEQUENCE [LARGE SCALE GENOMIC DNA]</scope>
    <source>
        <strain evidence="3 4">AAU 773</strain>
    </source>
</reference>
<dbReference type="GO" id="GO:0008168">
    <property type="term" value="F:methyltransferase activity"/>
    <property type="evidence" value="ECO:0007669"/>
    <property type="project" value="UniProtKB-KW"/>
</dbReference>
<dbReference type="PANTHER" id="PTHR43591">
    <property type="entry name" value="METHYLTRANSFERASE"/>
    <property type="match status" value="1"/>
</dbReference>
<accession>A0ABR2JLY6</accession>
<sequence length="392" mass="43970">MPRWKSSDPKTTTQPEQPNEDRLDTSLITLTSPRRSILDLKVGGNDSPEVEIGTTDDLHLYPDVESDDSDVENSYYAKKERTTRVDGAPSSPKLLHTFRSKFKKLQTSFHSYSEQDFGRLVIQHELSIEVHAGRLYLAPVSNPRRVLDVGTGSGEWALDFARSNPASSVLGVDLVPVKTAPSESNCSFCVGDVEGDWQFSPGNFDYIYARSLARKFSNTRQYLDSVYANLNPGGFAEFQEWITELRCPNGSLEGTAMHRWNRGMLQAFKQIGQELDFINGYPAKLADAGFVNITERRYPVPVTCWAPGKRLQRIGSLMRQNTGVILDLYSETVFVGVLGWTKEELQTLIRDVRNDLLNNNIHCYAVLMTVYCQRPMPLSSSTKSGTPAARAR</sequence>
<dbReference type="CDD" id="cd02440">
    <property type="entry name" value="AdoMet_MTases"/>
    <property type="match status" value="1"/>
</dbReference>
<keyword evidence="4" id="KW-1185">Reference proteome</keyword>
<proteinExistence type="inferred from homology"/>
<evidence type="ECO:0000313" key="4">
    <source>
        <dbReference type="Proteomes" id="UP001390339"/>
    </source>
</evidence>
<evidence type="ECO:0000313" key="3">
    <source>
        <dbReference type="EMBL" id="KAK8879790.1"/>
    </source>
</evidence>
<comment type="caution">
    <text evidence="3">The sequence shown here is derived from an EMBL/GenBank/DDBJ whole genome shotgun (WGS) entry which is preliminary data.</text>
</comment>
<protein>
    <submittedName>
        <fullName evidence="3">S-adenosyl-L-methionine-dependent methyltransferase</fullName>
    </submittedName>
</protein>
<keyword evidence="3" id="KW-0808">Transferase</keyword>
<keyword evidence="3" id="KW-0489">Methyltransferase</keyword>
<dbReference type="PANTHER" id="PTHR43591:SF24">
    <property type="entry name" value="2-METHOXY-6-POLYPRENYL-1,4-BENZOQUINOL METHYLASE, MITOCHONDRIAL"/>
    <property type="match status" value="1"/>
</dbReference>
<feature type="region of interest" description="Disordered" evidence="2">
    <location>
        <begin position="1"/>
        <end position="28"/>
    </location>
</feature>